<dbReference type="EMBL" id="CAJMXA010003951">
    <property type="protein sequence ID" value="CAE6528490.1"/>
    <property type="molecule type" value="Genomic_DNA"/>
</dbReference>
<accession>A0A8H3HR51</accession>
<gene>
    <name evidence="1" type="ORF">RDB_LOCUS163948</name>
</gene>
<comment type="caution">
    <text evidence="1">The sequence shown here is derived from an EMBL/GenBank/DDBJ whole genome shotgun (WGS) entry which is preliminary data.</text>
</comment>
<name>A0A8H3HR51_9AGAM</name>
<organism evidence="1 2">
    <name type="scientific">Rhizoctonia solani</name>
    <dbReference type="NCBI Taxonomy" id="456999"/>
    <lineage>
        <taxon>Eukaryota</taxon>
        <taxon>Fungi</taxon>
        <taxon>Dikarya</taxon>
        <taxon>Basidiomycota</taxon>
        <taxon>Agaricomycotina</taxon>
        <taxon>Agaricomycetes</taxon>
        <taxon>Cantharellales</taxon>
        <taxon>Ceratobasidiaceae</taxon>
        <taxon>Rhizoctonia</taxon>
    </lineage>
</organism>
<evidence type="ECO:0000313" key="1">
    <source>
        <dbReference type="EMBL" id="CAE6528490.1"/>
    </source>
</evidence>
<reference evidence="1" key="1">
    <citation type="submission" date="2021-01" db="EMBL/GenBank/DDBJ databases">
        <authorList>
            <person name="Kaushik A."/>
        </authorList>
    </citation>
    <scope>NUCLEOTIDE SEQUENCE</scope>
    <source>
        <strain evidence="1">AG6-10EEA</strain>
    </source>
</reference>
<dbReference type="Proteomes" id="UP000663853">
    <property type="component" value="Unassembled WGS sequence"/>
</dbReference>
<dbReference type="AlphaFoldDB" id="A0A8H3HR51"/>
<proteinExistence type="predicted"/>
<protein>
    <recommendedName>
        <fullName evidence="3">MYND-type domain-containing protein</fullName>
    </recommendedName>
</protein>
<evidence type="ECO:0000313" key="2">
    <source>
        <dbReference type="Proteomes" id="UP000663853"/>
    </source>
</evidence>
<evidence type="ECO:0008006" key="3">
    <source>
        <dbReference type="Google" id="ProtNLM"/>
    </source>
</evidence>
<sequence length="590" mass="66611">MRLPARDTRLLETWTCPLLWSHIRQTAGAQTLVAKVHPIWGRPIDKYACSFTIESVIPESTTKSALNLADVEILDKTRTTILAISKIGAEEDSRKIKCLAQDVTLEMLGSVNDIASSRDSFPVLTDPQLVRGCIKLMLTVASSKSKSASPFSYEYGYICFRILTISFGLCLAGEDVDAALKAASVALGDSNYHPLRALATVVASAVQSNVHMAPILSEKNVLDEGTLIIPPQEGLHLFNILWGDRKLFLEAILSTYVPALTGVLYMLWRLWRIGRQKSSDYDILLGVPLYEILRRYCLGVTRDQDRALSALITDSQCMADLWLHWSKILDAEDSKALLRGYIHRVKSPEIWHGGPSVLSLSAILEFVVRFAQPGTDEPYPQLFTETINFLWDEIDGDEQVEGDKIGNILYVFHCLVKLLDELPNGMISTKRTLVEGLAESDLACFIAWLIVLRRSAMEKSQLERDRNQYLFATIRAFFDRLRKKIPRDILMSSFNENLDDWMRYRDHLMCGGWDVWRGITESLEQDLKLHAIIDWPIECSYARCFHSSLMCGPRFICSGCGAAYCSSRCQTMDWVYAHGGTEHKKKCTEC</sequence>